<evidence type="ECO:0000313" key="1">
    <source>
        <dbReference type="EMBL" id="GAA4924374.1"/>
    </source>
</evidence>
<dbReference type="SUPFAM" id="SSF56784">
    <property type="entry name" value="HAD-like"/>
    <property type="match status" value="1"/>
</dbReference>
<dbReference type="Gene3D" id="1.10.150.240">
    <property type="entry name" value="Putative phosphatase, domain 2"/>
    <property type="match status" value="1"/>
</dbReference>
<reference evidence="2" key="1">
    <citation type="journal article" date="2019" name="Int. J. Syst. Evol. Microbiol.">
        <title>The Global Catalogue of Microorganisms (GCM) 10K type strain sequencing project: providing services to taxonomists for standard genome sequencing and annotation.</title>
        <authorList>
            <consortium name="The Broad Institute Genomics Platform"/>
            <consortium name="The Broad Institute Genome Sequencing Center for Infectious Disease"/>
            <person name="Wu L."/>
            <person name="Ma J."/>
        </authorList>
    </citation>
    <scope>NUCLEOTIDE SEQUENCE [LARGE SCALE GENOMIC DNA]</scope>
    <source>
        <strain evidence="2">JCM 18283</strain>
    </source>
</reference>
<protein>
    <submittedName>
        <fullName evidence="1">HAD-IA family hydrolase</fullName>
    </submittedName>
</protein>
<proteinExistence type="predicted"/>
<keyword evidence="2" id="KW-1185">Reference proteome</keyword>
<dbReference type="RefSeq" id="WP_345332256.1">
    <property type="nucleotide sequence ID" value="NZ_BAABJI010000002.1"/>
</dbReference>
<dbReference type="GO" id="GO:0016787">
    <property type="term" value="F:hydrolase activity"/>
    <property type="evidence" value="ECO:0007669"/>
    <property type="project" value="UniProtKB-KW"/>
</dbReference>
<dbReference type="InterPro" id="IPR023214">
    <property type="entry name" value="HAD_sf"/>
</dbReference>
<comment type="caution">
    <text evidence="1">The sequence shown here is derived from an EMBL/GenBank/DDBJ whole genome shotgun (WGS) entry which is preliminary data.</text>
</comment>
<dbReference type="EMBL" id="BAABJI010000002">
    <property type="protein sequence ID" value="GAA4924374.1"/>
    <property type="molecule type" value="Genomic_DNA"/>
</dbReference>
<organism evidence="1 2">
    <name type="scientific">Mucilaginibacter defluvii</name>
    <dbReference type="NCBI Taxonomy" id="1196019"/>
    <lineage>
        <taxon>Bacteria</taxon>
        <taxon>Pseudomonadati</taxon>
        <taxon>Bacteroidota</taxon>
        <taxon>Sphingobacteriia</taxon>
        <taxon>Sphingobacteriales</taxon>
        <taxon>Sphingobacteriaceae</taxon>
        <taxon>Mucilaginibacter</taxon>
    </lineage>
</organism>
<accession>A0ABP9G0L1</accession>
<dbReference type="CDD" id="cd02603">
    <property type="entry name" value="HAD_sEH-N_like"/>
    <property type="match status" value="1"/>
</dbReference>
<gene>
    <name evidence="1" type="ORF">GCM10023313_30940</name>
</gene>
<evidence type="ECO:0000313" key="2">
    <source>
        <dbReference type="Proteomes" id="UP001501436"/>
    </source>
</evidence>
<dbReference type="PRINTS" id="PR00413">
    <property type="entry name" value="HADHALOGNASE"/>
</dbReference>
<dbReference type="PANTHER" id="PTHR43611">
    <property type="entry name" value="ALPHA-D-GLUCOSE 1-PHOSPHATE PHOSPHATASE"/>
    <property type="match status" value="1"/>
</dbReference>
<sequence length="201" mass="23311">MIKAIIFDLGGVLIDWNPRLLYRKIFSNEEQITYFLDNVCTPDWNEEQDAGRSLADGTELLVKQHPDHEANIRAFYGRWTEMLGGEIKGTVELFNQLRNDERYKLYALTNWSAETFVSAEQEYPFLKQFDGVVVSGVEKTRKPHPEFYNILLNRYNLKADETVFIDDNLRNVKAAVDLGIDGIQFTSAEDLKRELKERAIL</sequence>
<dbReference type="InterPro" id="IPR006439">
    <property type="entry name" value="HAD-SF_hydro_IA"/>
</dbReference>
<dbReference type="Proteomes" id="UP001501436">
    <property type="component" value="Unassembled WGS sequence"/>
</dbReference>
<dbReference type="InterPro" id="IPR036412">
    <property type="entry name" value="HAD-like_sf"/>
</dbReference>
<dbReference type="Pfam" id="PF00702">
    <property type="entry name" value="Hydrolase"/>
    <property type="match status" value="1"/>
</dbReference>
<dbReference type="NCBIfam" id="TIGR01509">
    <property type="entry name" value="HAD-SF-IA-v3"/>
    <property type="match status" value="1"/>
</dbReference>
<keyword evidence="1" id="KW-0378">Hydrolase</keyword>
<dbReference type="SFLD" id="SFLDS00003">
    <property type="entry name" value="Haloacid_Dehalogenase"/>
    <property type="match status" value="1"/>
</dbReference>
<dbReference type="SFLD" id="SFLDG01129">
    <property type="entry name" value="C1.5:_HAD__Beta-PGM__Phosphata"/>
    <property type="match status" value="1"/>
</dbReference>
<name>A0ABP9G0L1_9SPHI</name>
<dbReference type="InterPro" id="IPR023198">
    <property type="entry name" value="PGP-like_dom2"/>
</dbReference>
<dbReference type="Gene3D" id="3.40.50.1000">
    <property type="entry name" value="HAD superfamily/HAD-like"/>
    <property type="match status" value="1"/>
</dbReference>
<dbReference type="PANTHER" id="PTHR43611:SF3">
    <property type="entry name" value="FLAVIN MONONUCLEOTIDE HYDROLASE 1, CHLOROPLATIC"/>
    <property type="match status" value="1"/>
</dbReference>